<proteinExistence type="predicted"/>
<name>A0A150L8Q6_9BACI</name>
<gene>
    <name evidence="2" type="ORF">B4135_0399</name>
</gene>
<reference evidence="2 3" key="1">
    <citation type="submission" date="2016-01" db="EMBL/GenBank/DDBJ databases">
        <title>Draft Genome Sequences of Seven Thermophilic Sporeformers Isolated from Foods.</title>
        <authorList>
            <person name="Berendsen E.M."/>
            <person name="Wells-Bennik M.H."/>
            <person name="Krawcyk A.O."/>
            <person name="De Jong A."/>
            <person name="Holsappel S."/>
            <person name="Eijlander R.T."/>
            <person name="Kuipers O.P."/>
        </authorList>
    </citation>
    <scope>NUCLEOTIDE SEQUENCE [LARGE SCALE GENOMIC DNA]</scope>
    <source>
        <strain evidence="2 3">B4135</strain>
    </source>
</reference>
<sequence length="87" mass="9657">MRLRPEKIQIRPAGIREFEGTPDKKAGRRKGSPPKSNVPGSAGEGKRDTSPFQRRQRPFRLPLSPFPTAFPGCRFPGGSRKLGKEIS</sequence>
<evidence type="ECO:0000313" key="3">
    <source>
        <dbReference type="Proteomes" id="UP000075683"/>
    </source>
</evidence>
<accession>A0A150L8Q6</accession>
<dbReference type="STRING" id="301148.B4135_0399"/>
<dbReference type="Proteomes" id="UP000075683">
    <property type="component" value="Unassembled WGS sequence"/>
</dbReference>
<evidence type="ECO:0000256" key="1">
    <source>
        <dbReference type="SAM" id="MobiDB-lite"/>
    </source>
</evidence>
<comment type="caution">
    <text evidence="2">The sequence shown here is derived from an EMBL/GenBank/DDBJ whole genome shotgun (WGS) entry which is preliminary data.</text>
</comment>
<feature type="region of interest" description="Disordered" evidence="1">
    <location>
        <begin position="1"/>
        <end position="87"/>
    </location>
</feature>
<feature type="compositionally biased region" description="Basic and acidic residues" evidence="1">
    <location>
        <begin position="1"/>
        <end position="25"/>
    </location>
</feature>
<protein>
    <submittedName>
        <fullName evidence="2">Uncharacterized protein</fullName>
    </submittedName>
</protein>
<dbReference type="AlphaFoldDB" id="A0A150L8Q6"/>
<evidence type="ECO:0000313" key="2">
    <source>
        <dbReference type="EMBL" id="KYD08718.1"/>
    </source>
</evidence>
<dbReference type="EMBL" id="LQYT01000135">
    <property type="protein sequence ID" value="KYD08718.1"/>
    <property type="molecule type" value="Genomic_DNA"/>
</dbReference>
<organism evidence="2 3">
    <name type="scientific">Caldibacillus debilis</name>
    <dbReference type="NCBI Taxonomy" id="301148"/>
    <lineage>
        <taxon>Bacteria</taxon>
        <taxon>Bacillati</taxon>
        <taxon>Bacillota</taxon>
        <taxon>Bacilli</taxon>
        <taxon>Bacillales</taxon>
        <taxon>Bacillaceae</taxon>
        <taxon>Caldibacillus</taxon>
    </lineage>
</organism>